<dbReference type="InterPro" id="IPR051159">
    <property type="entry name" value="Hexapeptide_acetyltransf"/>
</dbReference>
<dbReference type="InterPro" id="IPR011004">
    <property type="entry name" value="Trimer_LpxA-like_sf"/>
</dbReference>
<dbReference type="Gene3D" id="2.160.10.10">
    <property type="entry name" value="Hexapeptide repeat proteins"/>
    <property type="match status" value="1"/>
</dbReference>
<sequence>MLKTQLKKNFNTGDFQIGASGLKQLLWYFTDVFFFRTKVIPFSAVLVFLLRTFGAKIGKDVRVKPGIQVKYPWKLEIGNNCWLADCYIENLDWVRMGEKCCISQQAMLMTGNHNYKKTTFNLLTAPIVLEDGVWMGAKSVVGPGIKLYSHSVLSLSSVAVSDLAAYTIYQGNPAVKVRDREIS</sequence>
<dbReference type="AlphaFoldDB" id="A0A7K0FY43"/>
<dbReference type="GO" id="GO:0005829">
    <property type="term" value="C:cytosol"/>
    <property type="evidence" value="ECO:0007669"/>
    <property type="project" value="TreeGrafter"/>
</dbReference>
<evidence type="ECO:0000313" key="5">
    <source>
        <dbReference type="Proteomes" id="UP000487757"/>
    </source>
</evidence>
<dbReference type="SUPFAM" id="SSF51161">
    <property type="entry name" value="Trimeric LpxA-like enzymes"/>
    <property type="match status" value="1"/>
</dbReference>
<keyword evidence="2 4" id="KW-0808">Transferase</keyword>
<dbReference type="PANTHER" id="PTHR23416:SF23">
    <property type="entry name" value="ACETYLTRANSFERASE C18B11.09C-RELATED"/>
    <property type="match status" value="1"/>
</dbReference>
<evidence type="ECO:0000256" key="3">
    <source>
        <dbReference type="SAM" id="Phobius"/>
    </source>
</evidence>
<evidence type="ECO:0000256" key="2">
    <source>
        <dbReference type="ARBA" id="ARBA00022679"/>
    </source>
</evidence>
<dbReference type="GO" id="GO:0008374">
    <property type="term" value="F:O-acyltransferase activity"/>
    <property type="evidence" value="ECO:0007669"/>
    <property type="project" value="TreeGrafter"/>
</dbReference>
<keyword evidence="5" id="KW-1185">Reference proteome</keyword>
<comment type="caution">
    <text evidence="4">The sequence shown here is derived from an EMBL/GenBank/DDBJ whole genome shotgun (WGS) entry which is preliminary data.</text>
</comment>
<accession>A0A7K0FY43</accession>
<dbReference type="NCBIfam" id="NF007797">
    <property type="entry name" value="PRK10502.1"/>
    <property type="match status" value="1"/>
</dbReference>
<name>A0A7K0FY43_9SPHI</name>
<keyword evidence="3" id="KW-0812">Transmembrane</keyword>
<dbReference type="OrthoDB" id="9814490at2"/>
<comment type="similarity">
    <text evidence="1">Belongs to the transferase hexapeptide repeat family.</text>
</comment>
<feature type="transmembrane region" description="Helical" evidence="3">
    <location>
        <begin position="33"/>
        <end position="54"/>
    </location>
</feature>
<evidence type="ECO:0000256" key="1">
    <source>
        <dbReference type="ARBA" id="ARBA00007274"/>
    </source>
</evidence>
<reference evidence="4 5" key="1">
    <citation type="submission" date="2019-11" db="EMBL/GenBank/DDBJ databases">
        <title>Pedobacter petrophilus genome.</title>
        <authorList>
            <person name="Feldbauer M.J."/>
            <person name="Newman J.D."/>
        </authorList>
    </citation>
    <scope>NUCLEOTIDE SEQUENCE [LARGE SCALE GENOMIC DNA]</scope>
    <source>
        <strain evidence="4 5">LMG 29686</strain>
    </source>
</reference>
<evidence type="ECO:0000313" key="4">
    <source>
        <dbReference type="EMBL" id="MRX75636.1"/>
    </source>
</evidence>
<gene>
    <name evidence="4" type="primary">wcaF</name>
    <name evidence="4" type="ORF">GJU39_05995</name>
</gene>
<keyword evidence="3" id="KW-1133">Transmembrane helix</keyword>
<protein>
    <submittedName>
        <fullName evidence="4">Colanic acid biosynthesis acetyltransferase WcaF</fullName>
    </submittedName>
</protein>
<dbReference type="RefSeq" id="WP_154279794.1">
    <property type="nucleotide sequence ID" value="NZ_JBHUJQ010000001.1"/>
</dbReference>
<dbReference type="PANTHER" id="PTHR23416">
    <property type="entry name" value="SIALIC ACID SYNTHASE-RELATED"/>
    <property type="match status" value="1"/>
</dbReference>
<dbReference type="EMBL" id="WKKH01000006">
    <property type="protein sequence ID" value="MRX75636.1"/>
    <property type="molecule type" value="Genomic_DNA"/>
</dbReference>
<organism evidence="4 5">
    <name type="scientific">Pedobacter petrophilus</name>
    <dbReference type="NCBI Taxonomy" id="1908241"/>
    <lineage>
        <taxon>Bacteria</taxon>
        <taxon>Pseudomonadati</taxon>
        <taxon>Bacteroidota</taxon>
        <taxon>Sphingobacteriia</taxon>
        <taxon>Sphingobacteriales</taxon>
        <taxon>Sphingobacteriaceae</taxon>
        <taxon>Pedobacter</taxon>
    </lineage>
</organism>
<keyword evidence="3" id="KW-0472">Membrane</keyword>
<proteinExistence type="inferred from homology"/>
<dbReference type="Proteomes" id="UP000487757">
    <property type="component" value="Unassembled WGS sequence"/>
</dbReference>